<feature type="domain" description="Tyr recombinase" evidence="4">
    <location>
        <begin position="191"/>
        <end position="373"/>
    </location>
</feature>
<dbReference type="Gene3D" id="1.10.150.130">
    <property type="match status" value="1"/>
</dbReference>
<evidence type="ECO:0000256" key="3">
    <source>
        <dbReference type="ARBA" id="ARBA00023172"/>
    </source>
</evidence>
<proteinExistence type="inferred from homology"/>
<dbReference type="Proteomes" id="UP000651271">
    <property type="component" value="Unassembled WGS sequence"/>
</dbReference>
<organism evidence="5 6">
    <name type="scientific">Sphingobacterium litopenaei</name>
    <dbReference type="NCBI Taxonomy" id="2763500"/>
    <lineage>
        <taxon>Bacteria</taxon>
        <taxon>Pseudomonadati</taxon>
        <taxon>Bacteroidota</taxon>
        <taxon>Sphingobacteriia</taxon>
        <taxon>Sphingobacteriales</taxon>
        <taxon>Sphingobacteriaceae</taxon>
        <taxon>Sphingobacterium</taxon>
    </lineage>
</organism>
<keyword evidence="2" id="KW-0238">DNA-binding</keyword>
<dbReference type="RefSeq" id="WP_190302914.1">
    <property type="nucleotide sequence ID" value="NZ_JACOIJ010000044.1"/>
</dbReference>
<accession>A0ABR7YHW2</accession>
<dbReference type="InterPro" id="IPR050090">
    <property type="entry name" value="Tyrosine_recombinase_XerCD"/>
</dbReference>
<sequence>MYIEVRAINGKDLEKRGMISFYFEGKRYRFYNGKHLGLDINPNRQVTHKLKSASLEQLKFKTIEALNDGWNPENGVYNKFRKVITKGDTVEKVIESILENKLNSPISASYKNDLRYLVRNLFSYLTRAEKEAKITNLSADRLISFLYTYNTSASNYNNKRRMLSVIFNEVVDRGYLLKSPLKNTRKQKQKVTLHVIYNDDEFTKLLEYLKGYNDDLYLMALIMYGCLLRPHTEILSLCKRHFNDEYSKIILSGKENKGGGIRVVNVPKYVQEALENRIEYLSHDDTNLFSLSLKKNNVGYFNTLWDRAKKDMLSKGILKSNQTIYSIRHTSAVRIYQKCKDVSIVQKMMGHSNMSVTLTYLRSLGQMDVENLIDYIPEI</sequence>
<dbReference type="InterPro" id="IPR013762">
    <property type="entry name" value="Integrase-like_cat_sf"/>
</dbReference>
<dbReference type="InterPro" id="IPR010998">
    <property type="entry name" value="Integrase_recombinase_N"/>
</dbReference>
<name>A0ABR7YHW2_9SPHI</name>
<dbReference type="Pfam" id="PF00589">
    <property type="entry name" value="Phage_integrase"/>
    <property type="match status" value="1"/>
</dbReference>
<comment type="similarity">
    <text evidence="1">Belongs to the 'phage' integrase family.</text>
</comment>
<evidence type="ECO:0000313" key="5">
    <source>
        <dbReference type="EMBL" id="MBD1430913.1"/>
    </source>
</evidence>
<dbReference type="CDD" id="cd00397">
    <property type="entry name" value="DNA_BRE_C"/>
    <property type="match status" value="1"/>
</dbReference>
<evidence type="ECO:0000256" key="1">
    <source>
        <dbReference type="ARBA" id="ARBA00008857"/>
    </source>
</evidence>
<evidence type="ECO:0000313" key="6">
    <source>
        <dbReference type="Proteomes" id="UP000651271"/>
    </source>
</evidence>
<keyword evidence="6" id="KW-1185">Reference proteome</keyword>
<gene>
    <name evidence="5" type="ORF">H8B04_15350</name>
</gene>
<dbReference type="PANTHER" id="PTHR30349:SF64">
    <property type="entry name" value="PROPHAGE INTEGRASE INTD-RELATED"/>
    <property type="match status" value="1"/>
</dbReference>
<keyword evidence="3" id="KW-0233">DNA recombination</keyword>
<comment type="caution">
    <text evidence="5">The sequence shown here is derived from an EMBL/GenBank/DDBJ whole genome shotgun (WGS) entry which is preliminary data.</text>
</comment>
<evidence type="ECO:0000256" key="2">
    <source>
        <dbReference type="ARBA" id="ARBA00023125"/>
    </source>
</evidence>
<dbReference type="PANTHER" id="PTHR30349">
    <property type="entry name" value="PHAGE INTEGRASE-RELATED"/>
    <property type="match status" value="1"/>
</dbReference>
<dbReference type="InterPro" id="IPR011010">
    <property type="entry name" value="DNA_brk_join_enz"/>
</dbReference>
<dbReference type="EMBL" id="JACOIJ010000044">
    <property type="protein sequence ID" value="MBD1430913.1"/>
    <property type="molecule type" value="Genomic_DNA"/>
</dbReference>
<evidence type="ECO:0000259" key="4">
    <source>
        <dbReference type="PROSITE" id="PS51898"/>
    </source>
</evidence>
<dbReference type="SUPFAM" id="SSF56349">
    <property type="entry name" value="DNA breaking-rejoining enzymes"/>
    <property type="match status" value="1"/>
</dbReference>
<dbReference type="InterPro" id="IPR002104">
    <property type="entry name" value="Integrase_catalytic"/>
</dbReference>
<reference evidence="5 6" key="1">
    <citation type="submission" date="2020-08" db="EMBL/GenBank/DDBJ databases">
        <title>Sphingobacterium sp. DN04309 isolated from aquaculture water.</title>
        <authorList>
            <person name="Zhang M."/>
        </authorList>
    </citation>
    <scope>NUCLEOTIDE SEQUENCE [LARGE SCALE GENOMIC DNA]</scope>
    <source>
        <strain evidence="5 6">DN04309</strain>
    </source>
</reference>
<dbReference type="PROSITE" id="PS51898">
    <property type="entry name" value="TYR_RECOMBINASE"/>
    <property type="match status" value="1"/>
</dbReference>
<protein>
    <submittedName>
        <fullName evidence="5">Site-specific integrase</fullName>
    </submittedName>
</protein>
<dbReference type="Gene3D" id="1.10.443.10">
    <property type="entry name" value="Intergrase catalytic core"/>
    <property type="match status" value="1"/>
</dbReference>